<dbReference type="PANTHER" id="PTHR47642:SF5">
    <property type="entry name" value="ATP-DEPENDENT DNA HELICASE"/>
    <property type="match status" value="1"/>
</dbReference>
<evidence type="ECO:0000256" key="2">
    <source>
        <dbReference type="SAM" id="MobiDB-lite"/>
    </source>
</evidence>
<dbReference type="Gene3D" id="3.40.50.300">
    <property type="entry name" value="P-loop containing nucleotide triphosphate hydrolases"/>
    <property type="match status" value="1"/>
</dbReference>
<keyword evidence="5" id="KW-1185">Reference proteome</keyword>
<dbReference type="GO" id="GO:0005524">
    <property type="term" value="F:ATP binding"/>
    <property type="evidence" value="ECO:0007669"/>
    <property type="project" value="UniProtKB-KW"/>
</dbReference>
<comment type="similarity">
    <text evidence="1">Belongs to the helicase family.</text>
</comment>
<evidence type="ECO:0000259" key="3">
    <source>
        <dbReference type="Pfam" id="PF05970"/>
    </source>
</evidence>
<keyword evidence="1" id="KW-0234">DNA repair</keyword>
<dbReference type="GO" id="GO:0006281">
    <property type="term" value="P:DNA repair"/>
    <property type="evidence" value="ECO:0007669"/>
    <property type="project" value="UniProtKB-KW"/>
</dbReference>
<comment type="cofactor">
    <cofactor evidence="1">
        <name>Mg(2+)</name>
        <dbReference type="ChEBI" id="CHEBI:18420"/>
    </cofactor>
</comment>
<dbReference type="InterPro" id="IPR027417">
    <property type="entry name" value="P-loop_NTPase"/>
</dbReference>
<proteinExistence type="inferred from homology"/>
<gene>
    <name evidence="4" type="ORF">PILCRDRAFT_185086</name>
</gene>
<feature type="compositionally biased region" description="Polar residues" evidence="2">
    <location>
        <begin position="69"/>
        <end position="94"/>
    </location>
</feature>
<dbReference type="Proteomes" id="UP000054166">
    <property type="component" value="Unassembled WGS sequence"/>
</dbReference>
<dbReference type="EMBL" id="KN832973">
    <property type="protein sequence ID" value="KIM90486.1"/>
    <property type="molecule type" value="Genomic_DNA"/>
</dbReference>
<dbReference type="GO" id="GO:0043139">
    <property type="term" value="F:5'-3' DNA helicase activity"/>
    <property type="evidence" value="ECO:0007669"/>
    <property type="project" value="UniProtKB-EC"/>
</dbReference>
<feature type="domain" description="DNA helicase Pif1-like DEAD-box helicase" evidence="3">
    <location>
        <begin position="150"/>
        <end position="257"/>
    </location>
</feature>
<organism evidence="4 5">
    <name type="scientific">Piloderma croceum (strain F 1598)</name>
    <dbReference type="NCBI Taxonomy" id="765440"/>
    <lineage>
        <taxon>Eukaryota</taxon>
        <taxon>Fungi</taxon>
        <taxon>Dikarya</taxon>
        <taxon>Basidiomycota</taxon>
        <taxon>Agaricomycotina</taxon>
        <taxon>Agaricomycetes</taxon>
        <taxon>Agaricomycetidae</taxon>
        <taxon>Atheliales</taxon>
        <taxon>Atheliaceae</taxon>
        <taxon>Piloderma</taxon>
    </lineage>
</organism>
<keyword evidence="1" id="KW-0547">Nucleotide-binding</keyword>
<dbReference type="GO" id="GO:0000723">
    <property type="term" value="P:telomere maintenance"/>
    <property type="evidence" value="ECO:0007669"/>
    <property type="project" value="InterPro"/>
</dbReference>
<name>A0A0C3GIL6_PILCF</name>
<dbReference type="OrthoDB" id="432234at2759"/>
<reference evidence="5" key="2">
    <citation type="submission" date="2015-01" db="EMBL/GenBank/DDBJ databases">
        <title>Evolutionary Origins and Diversification of the Mycorrhizal Mutualists.</title>
        <authorList>
            <consortium name="DOE Joint Genome Institute"/>
            <consortium name="Mycorrhizal Genomics Consortium"/>
            <person name="Kohler A."/>
            <person name="Kuo A."/>
            <person name="Nagy L.G."/>
            <person name="Floudas D."/>
            <person name="Copeland A."/>
            <person name="Barry K.W."/>
            <person name="Cichocki N."/>
            <person name="Veneault-Fourrey C."/>
            <person name="LaButti K."/>
            <person name="Lindquist E.A."/>
            <person name="Lipzen A."/>
            <person name="Lundell T."/>
            <person name="Morin E."/>
            <person name="Murat C."/>
            <person name="Riley R."/>
            <person name="Ohm R."/>
            <person name="Sun H."/>
            <person name="Tunlid A."/>
            <person name="Henrissat B."/>
            <person name="Grigoriev I.V."/>
            <person name="Hibbett D.S."/>
            <person name="Martin F."/>
        </authorList>
    </citation>
    <scope>NUCLEOTIDE SEQUENCE [LARGE SCALE GENOMIC DNA]</scope>
    <source>
        <strain evidence="5">F 1598</strain>
    </source>
</reference>
<sequence length="267" mass="28487">MSKPKQSQSGLRTMKRDFSSSSFGASSQPIDVDNDIDWPLTPPVVAPKALTGSEQRLKDIQDALAGRPPQTQSRPLSNLSSQVINKRSNPSSSDFDAPPAKRRLPSSWDDAEISMPSKQAIASRAPAAPKKTVTSTSSSTSTAKPAKVFLSSEQTQILKLVAEGHSVFYTGSAGTGKSVLLREIIKTLRKKHVKTPDAVAVTASTGIAACNIGGVTIHSFGGIGLGIESAEDLANKIKKNKKAIARWLRTKVLIIDEGRSLLILLVY</sequence>
<dbReference type="GO" id="GO:0006310">
    <property type="term" value="P:DNA recombination"/>
    <property type="evidence" value="ECO:0007669"/>
    <property type="project" value="UniProtKB-KW"/>
</dbReference>
<dbReference type="InterPro" id="IPR051055">
    <property type="entry name" value="PIF1_helicase"/>
</dbReference>
<keyword evidence="1" id="KW-0347">Helicase</keyword>
<reference evidence="4 5" key="1">
    <citation type="submission" date="2014-04" db="EMBL/GenBank/DDBJ databases">
        <authorList>
            <consortium name="DOE Joint Genome Institute"/>
            <person name="Kuo A."/>
            <person name="Tarkka M."/>
            <person name="Buscot F."/>
            <person name="Kohler A."/>
            <person name="Nagy L.G."/>
            <person name="Floudas D."/>
            <person name="Copeland A."/>
            <person name="Barry K.W."/>
            <person name="Cichocki N."/>
            <person name="Veneault-Fourrey C."/>
            <person name="LaButti K."/>
            <person name="Lindquist E.A."/>
            <person name="Lipzen A."/>
            <person name="Lundell T."/>
            <person name="Morin E."/>
            <person name="Murat C."/>
            <person name="Sun H."/>
            <person name="Tunlid A."/>
            <person name="Henrissat B."/>
            <person name="Grigoriev I.V."/>
            <person name="Hibbett D.S."/>
            <person name="Martin F."/>
            <person name="Nordberg H.P."/>
            <person name="Cantor M.N."/>
            <person name="Hua S.X."/>
        </authorList>
    </citation>
    <scope>NUCLEOTIDE SEQUENCE [LARGE SCALE GENOMIC DNA]</scope>
    <source>
        <strain evidence="4 5">F 1598</strain>
    </source>
</reference>
<evidence type="ECO:0000313" key="5">
    <source>
        <dbReference type="Proteomes" id="UP000054166"/>
    </source>
</evidence>
<dbReference type="STRING" id="765440.A0A0C3GIL6"/>
<feature type="compositionally biased region" description="Low complexity" evidence="2">
    <location>
        <begin position="127"/>
        <end position="143"/>
    </location>
</feature>
<dbReference type="Pfam" id="PF05970">
    <property type="entry name" value="PIF1"/>
    <property type="match status" value="1"/>
</dbReference>
<dbReference type="InParanoid" id="A0A0C3GIL6"/>
<evidence type="ECO:0000313" key="4">
    <source>
        <dbReference type="EMBL" id="KIM90486.1"/>
    </source>
</evidence>
<keyword evidence="1" id="KW-0227">DNA damage</keyword>
<accession>A0A0C3GIL6</accession>
<keyword evidence="1" id="KW-0233">DNA recombination</keyword>
<evidence type="ECO:0000256" key="1">
    <source>
        <dbReference type="RuleBase" id="RU363044"/>
    </source>
</evidence>
<keyword evidence="1" id="KW-0378">Hydrolase</keyword>
<feature type="region of interest" description="Disordered" evidence="2">
    <location>
        <begin position="1"/>
        <end position="143"/>
    </location>
</feature>
<protein>
    <recommendedName>
        <fullName evidence="1">ATP-dependent DNA helicase</fullName>
        <ecNumber evidence="1">5.6.2.3</ecNumber>
    </recommendedName>
</protein>
<keyword evidence="1" id="KW-0067">ATP-binding</keyword>
<dbReference type="EC" id="5.6.2.3" evidence="1"/>
<dbReference type="SUPFAM" id="SSF52540">
    <property type="entry name" value="P-loop containing nucleoside triphosphate hydrolases"/>
    <property type="match status" value="1"/>
</dbReference>
<dbReference type="GO" id="GO:0016887">
    <property type="term" value="F:ATP hydrolysis activity"/>
    <property type="evidence" value="ECO:0007669"/>
    <property type="project" value="RHEA"/>
</dbReference>
<dbReference type="HOGENOM" id="CLU_924945_0_0_1"/>
<feature type="compositionally biased region" description="Polar residues" evidence="2">
    <location>
        <begin position="1"/>
        <end position="11"/>
    </location>
</feature>
<dbReference type="InterPro" id="IPR010285">
    <property type="entry name" value="DNA_helicase_pif1-like_DEAD"/>
</dbReference>
<dbReference type="PANTHER" id="PTHR47642">
    <property type="entry name" value="ATP-DEPENDENT DNA HELICASE"/>
    <property type="match status" value="1"/>
</dbReference>
<comment type="catalytic activity">
    <reaction evidence="1">
        <text>ATP + H2O = ADP + phosphate + H(+)</text>
        <dbReference type="Rhea" id="RHEA:13065"/>
        <dbReference type="ChEBI" id="CHEBI:15377"/>
        <dbReference type="ChEBI" id="CHEBI:15378"/>
        <dbReference type="ChEBI" id="CHEBI:30616"/>
        <dbReference type="ChEBI" id="CHEBI:43474"/>
        <dbReference type="ChEBI" id="CHEBI:456216"/>
        <dbReference type="EC" id="5.6.2.3"/>
    </reaction>
</comment>
<dbReference type="AlphaFoldDB" id="A0A0C3GIL6"/>